<accession>A0ACC3SY28</accession>
<organism evidence="1 2">
    <name type="scientific">Lipomyces kononenkoae</name>
    <name type="common">Yeast</name>
    <dbReference type="NCBI Taxonomy" id="34357"/>
    <lineage>
        <taxon>Eukaryota</taxon>
        <taxon>Fungi</taxon>
        <taxon>Dikarya</taxon>
        <taxon>Ascomycota</taxon>
        <taxon>Saccharomycotina</taxon>
        <taxon>Lipomycetes</taxon>
        <taxon>Lipomycetales</taxon>
        <taxon>Lipomycetaceae</taxon>
        <taxon>Lipomyces</taxon>
    </lineage>
</organism>
<dbReference type="Proteomes" id="UP001433508">
    <property type="component" value="Unassembled WGS sequence"/>
</dbReference>
<evidence type="ECO:0000313" key="2">
    <source>
        <dbReference type="Proteomes" id="UP001433508"/>
    </source>
</evidence>
<reference evidence="2" key="1">
    <citation type="journal article" date="2024" name="Front. Bioeng. Biotechnol.">
        <title>Genome-scale model development and genomic sequencing of the oleaginous clade Lipomyces.</title>
        <authorList>
            <person name="Czajka J.J."/>
            <person name="Han Y."/>
            <person name="Kim J."/>
            <person name="Mondo S.J."/>
            <person name="Hofstad B.A."/>
            <person name="Robles A."/>
            <person name="Haridas S."/>
            <person name="Riley R."/>
            <person name="LaButti K."/>
            <person name="Pangilinan J."/>
            <person name="Andreopoulos W."/>
            <person name="Lipzen A."/>
            <person name="Yan J."/>
            <person name="Wang M."/>
            <person name="Ng V."/>
            <person name="Grigoriev I.V."/>
            <person name="Spatafora J.W."/>
            <person name="Magnuson J.K."/>
            <person name="Baker S.E."/>
            <person name="Pomraning K.R."/>
        </authorList>
    </citation>
    <scope>NUCLEOTIDE SEQUENCE [LARGE SCALE GENOMIC DNA]</scope>
    <source>
        <strain evidence="2">CBS 7786</strain>
    </source>
</reference>
<gene>
    <name evidence="1" type="ORF">V1525DRAFT_433634</name>
</gene>
<evidence type="ECO:0000313" key="1">
    <source>
        <dbReference type="EMBL" id="KAK9236563.1"/>
    </source>
</evidence>
<sequence length="335" mass="36419">MVSYKTIIQSLSSLPSTLPSNLTAVFVGATSGIGQATLIHFARATVSKSPTIYIVGRSASASGKLIADLRTINPSAKIEFVERDVSLIKGVDEAVADMKKDGLDKLDYLIMSVGFISLEGRKETKEGLEPSMTTRYYSRARFIHHFIPLLNTSPNPHVLNVLAGGQEGRLNTSDLDLKSPKNYSIISAAVHSATMLTLILERYATANPKISFVHSYPGFVATPLFERGLSGISGILLRWTVVPVVKWFAMSAEEAGGRALFYATNARYSVVPTESLAVAIPQGLQKARLSEGGVFLVGKDSESSDNEKMLKELREKDADKVWEHTNQIWNAAISA</sequence>
<keyword evidence="2" id="KW-1185">Reference proteome</keyword>
<dbReference type="EMBL" id="MU971385">
    <property type="protein sequence ID" value="KAK9236563.1"/>
    <property type="molecule type" value="Genomic_DNA"/>
</dbReference>
<proteinExistence type="predicted"/>
<protein>
    <submittedName>
        <fullName evidence="1">Uncharacterized protein</fullName>
    </submittedName>
</protein>
<name>A0ACC3SY28_LIPKO</name>
<comment type="caution">
    <text evidence="1">The sequence shown here is derived from an EMBL/GenBank/DDBJ whole genome shotgun (WGS) entry which is preliminary data.</text>
</comment>